<dbReference type="InParanoid" id="A0A1V9Y0D3"/>
<accession>A0A1V9Y0D3</accession>
<reference evidence="1 2" key="1">
    <citation type="journal article" date="2017" name="Gigascience">
        <title>Draft genome of the honey bee ectoparasitic mite, Tropilaelaps mercedesae, is shaped by the parasitic life history.</title>
        <authorList>
            <person name="Dong X."/>
            <person name="Armstrong S.D."/>
            <person name="Xia D."/>
            <person name="Makepeace B.L."/>
            <person name="Darby A.C."/>
            <person name="Kadowaki T."/>
        </authorList>
    </citation>
    <scope>NUCLEOTIDE SEQUENCE [LARGE SCALE GENOMIC DNA]</scope>
    <source>
        <strain evidence="1">Wuxi-XJTLU</strain>
    </source>
</reference>
<keyword evidence="2" id="KW-1185">Reference proteome</keyword>
<name>A0A1V9Y0D3_9ACAR</name>
<proteinExistence type="predicted"/>
<evidence type="ECO:0000313" key="1">
    <source>
        <dbReference type="EMBL" id="OQR79227.1"/>
    </source>
</evidence>
<dbReference type="AlphaFoldDB" id="A0A1V9Y0D3"/>
<comment type="caution">
    <text evidence="1">The sequence shown here is derived from an EMBL/GenBank/DDBJ whole genome shotgun (WGS) entry which is preliminary data.</text>
</comment>
<protein>
    <submittedName>
        <fullName evidence="1">Uncharacterized protein</fullName>
    </submittedName>
</protein>
<evidence type="ECO:0000313" key="2">
    <source>
        <dbReference type="Proteomes" id="UP000192247"/>
    </source>
</evidence>
<dbReference type="Proteomes" id="UP000192247">
    <property type="component" value="Unassembled WGS sequence"/>
</dbReference>
<organism evidence="1 2">
    <name type="scientific">Tropilaelaps mercedesae</name>
    <dbReference type="NCBI Taxonomy" id="418985"/>
    <lineage>
        <taxon>Eukaryota</taxon>
        <taxon>Metazoa</taxon>
        <taxon>Ecdysozoa</taxon>
        <taxon>Arthropoda</taxon>
        <taxon>Chelicerata</taxon>
        <taxon>Arachnida</taxon>
        <taxon>Acari</taxon>
        <taxon>Parasitiformes</taxon>
        <taxon>Mesostigmata</taxon>
        <taxon>Gamasina</taxon>
        <taxon>Dermanyssoidea</taxon>
        <taxon>Laelapidae</taxon>
        <taxon>Tropilaelaps</taxon>
    </lineage>
</organism>
<gene>
    <name evidence="1" type="ORF">BIW11_02590</name>
</gene>
<dbReference type="EMBL" id="MNPL01001375">
    <property type="protein sequence ID" value="OQR79227.1"/>
    <property type="molecule type" value="Genomic_DNA"/>
</dbReference>
<sequence>MVCLNQIPLVVISAMTSLLRQTPPEIGRWTNSALFPGPVSAKWLLDSLRN</sequence>